<dbReference type="SUPFAM" id="SSF53822">
    <property type="entry name" value="Periplasmic binding protein-like I"/>
    <property type="match status" value="1"/>
</dbReference>
<evidence type="ECO:0008006" key="5">
    <source>
        <dbReference type="Google" id="ProtNLM"/>
    </source>
</evidence>
<evidence type="ECO:0000313" key="3">
    <source>
        <dbReference type="EMBL" id="GAA3240584.1"/>
    </source>
</evidence>
<sequence length="834" mass="90453">MPRRFVEGYAKRLSEPRVGGPRDLVSHAVVQDPPASAAEPWLALLDRLVEQLEGSMPHRTGDLRLPRFHTLRAVLEATVGGGASTGRSEQLAEALYPQLLRRRPVLGLCAKVAGYAPGAPTVQQRGLWSTVVLLLPVLFPMLVYRLFLSTPWSARRAGTQRPRGRTFLRMAAAVAADGTERNNHELIQRMLLAALLQDLAAARPTLRWGRRLLRPRLFVLLLPTVGGEDTPVHQFLVAYDNVVRHDRAGRETTPLLVLGAVAGEPPSFAERCPSEAGETAAHQVEAVCLRHSSPICLVSLPSGTDDGPARTFLRTKPAVRMAFPWRRLVLASAVPLAPAVAAAVVLLGEGFHEKPQPVAAVEPPSCFSAPGSAEPGKTETIGITDGSCELASPGRDPDLPLLEDKLRRQNAAALASGRPWRSVVFFGPLTTEPGDSTPVSVQTLRGALTAQYYQNRREGDTVQIRLLVANAGKNFVFGEEIARKIVERRKQDSIVAVTGITQSRPVSAAAVRLLSAAHIPVVGSNVTGSKMLENPALGYYFQVSPHNGVIAPFMAAFIRGSAELRELAGPSRKAVVVYDPDDEYFSIDLKTKLERHVRPAATVPYYEHRNDQDVRDVAQDVCAAVRRTGGFIAYLGRTGVMPRLFDQLEEAPDCRNPDGKPVAIVAESVATRYLEEPAAFLETHPHLRMFYVMFDAADAGFGSDRILQQTFTALFPGSTAEGNAAGGYDSLRIVSTAMDSVYSSDKSLEETPERFQSPQLYSTLAKPGITIVGTSGSLTLDADNHSPPDRVMFMLELTLEARPRLWMTCGNLSTPVGPRPPAPAQKIPCPKSVS</sequence>
<keyword evidence="2" id="KW-0812">Transmembrane</keyword>
<reference evidence="4" key="1">
    <citation type="journal article" date="2019" name="Int. J. Syst. Evol. Microbiol.">
        <title>The Global Catalogue of Microorganisms (GCM) 10K type strain sequencing project: providing services to taxonomists for standard genome sequencing and annotation.</title>
        <authorList>
            <consortium name="The Broad Institute Genomics Platform"/>
            <consortium name="The Broad Institute Genome Sequencing Center for Infectious Disease"/>
            <person name="Wu L."/>
            <person name="Ma J."/>
        </authorList>
    </citation>
    <scope>NUCLEOTIDE SEQUENCE [LARGE SCALE GENOMIC DNA]</scope>
    <source>
        <strain evidence="4">JCM 9377</strain>
    </source>
</reference>
<evidence type="ECO:0000256" key="1">
    <source>
        <dbReference type="SAM" id="MobiDB-lite"/>
    </source>
</evidence>
<evidence type="ECO:0000256" key="2">
    <source>
        <dbReference type="SAM" id="Phobius"/>
    </source>
</evidence>
<proteinExistence type="predicted"/>
<dbReference type="EMBL" id="BAAAUV010000042">
    <property type="protein sequence ID" value="GAA3240584.1"/>
    <property type="molecule type" value="Genomic_DNA"/>
</dbReference>
<evidence type="ECO:0000313" key="4">
    <source>
        <dbReference type="Proteomes" id="UP001501237"/>
    </source>
</evidence>
<comment type="caution">
    <text evidence="3">The sequence shown here is derived from an EMBL/GenBank/DDBJ whole genome shotgun (WGS) entry which is preliminary data.</text>
</comment>
<protein>
    <recommendedName>
        <fullName evidence="5">ABC-type branched-subunit amino acid transport system substrate-binding protein</fullName>
    </recommendedName>
</protein>
<gene>
    <name evidence="3" type="ORF">GCM10010468_77330</name>
</gene>
<dbReference type="Gene3D" id="3.40.50.2300">
    <property type="match status" value="1"/>
</dbReference>
<keyword evidence="2" id="KW-0472">Membrane</keyword>
<dbReference type="CDD" id="cd06268">
    <property type="entry name" value="PBP1_ABC_transporter_LIVBP-like"/>
    <property type="match status" value="1"/>
</dbReference>
<feature type="transmembrane region" description="Helical" evidence="2">
    <location>
        <begin position="328"/>
        <end position="348"/>
    </location>
</feature>
<name>A0ABP6QLM4_9ACTN</name>
<keyword evidence="2" id="KW-1133">Transmembrane helix</keyword>
<dbReference type="RefSeq" id="WP_344839009.1">
    <property type="nucleotide sequence ID" value="NZ_BAAAUV010000042.1"/>
</dbReference>
<dbReference type="Proteomes" id="UP001501237">
    <property type="component" value="Unassembled WGS sequence"/>
</dbReference>
<feature type="region of interest" description="Disordered" evidence="1">
    <location>
        <begin position="814"/>
        <end position="834"/>
    </location>
</feature>
<dbReference type="InterPro" id="IPR028082">
    <property type="entry name" value="Peripla_BP_I"/>
</dbReference>
<keyword evidence="4" id="KW-1185">Reference proteome</keyword>
<feature type="transmembrane region" description="Helical" evidence="2">
    <location>
        <begin position="127"/>
        <end position="147"/>
    </location>
</feature>
<accession>A0ABP6QLM4</accession>
<organism evidence="3 4">
    <name type="scientific">Actinocorallia longicatena</name>
    <dbReference type="NCBI Taxonomy" id="111803"/>
    <lineage>
        <taxon>Bacteria</taxon>
        <taxon>Bacillati</taxon>
        <taxon>Actinomycetota</taxon>
        <taxon>Actinomycetes</taxon>
        <taxon>Streptosporangiales</taxon>
        <taxon>Thermomonosporaceae</taxon>
        <taxon>Actinocorallia</taxon>
    </lineage>
</organism>